<dbReference type="Gene3D" id="3.40.250.10">
    <property type="entry name" value="Rhodanese-like domain"/>
    <property type="match status" value="1"/>
</dbReference>
<dbReference type="InterPro" id="IPR001763">
    <property type="entry name" value="Rhodanese-like_dom"/>
</dbReference>
<proteinExistence type="predicted"/>
<protein>
    <submittedName>
        <fullName evidence="2">Rhodanese-like domain-containing protein</fullName>
    </submittedName>
</protein>
<organism evidence="2 3">
    <name type="scientific">Imperialibacter roseus</name>
    <dbReference type="NCBI Taxonomy" id="1324217"/>
    <lineage>
        <taxon>Bacteria</taxon>
        <taxon>Pseudomonadati</taxon>
        <taxon>Bacteroidota</taxon>
        <taxon>Cytophagia</taxon>
        <taxon>Cytophagales</taxon>
        <taxon>Flammeovirgaceae</taxon>
        <taxon>Imperialibacter</taxon>
    </lineage>
</organism>
<keyword evidence="3" id="KW-1185">Reference proteome</keyword>
<gene>
    <name evidence="2" type="ORF">RT717_18640</name>
</gene>
<accession>A0ABZ0IJ92</accession>
<feature type="domain" description="Rhodanese" evidence="1">
    <location>
        <begin position="15"/>
        <end position="102"/>
    </location>
</feature>
<name>A0ABZ0IJ92_9BACT</name>
<evidence type="ECO:0000313" key="2">
    <source>
        <dbReference type="EMBL" id="WOK05103.1"/>
    </source>
</evidence>
<evidence type="ECO:0000259" key="1">
    <source>
        <dbReference type="PROSITE" id="PS50206"/>
    </source>
</evidence>
<evidence type="ECO:0000313" key="3">
    <source>
        <dbReference type="Proteomes" id="UP001302349"/>
    </source>
</evidence>
<dbReference type="PANTHER" id="PTHR43031:SF17">
    <property type="entry name" value="SULFURTRANSFERASE YTWF-RELATED"/>
    <property type="match status" value="1"/>
</dbReference>
<dbReference type="RefSeq" id="WP_317487896.1">
    <property type="nucleotide sequence ID" value="NZ_CP136051.1"/>
</dbReference>
<dbReference type="SUPFAM" id="SSF52821">
    <property type="entry name" value="Rhodanese/Cell cycle control phosphatase"/>
    <property type="match status" value="1"/>
</dbReference>
<dbReference type="Pfam" id="PF00581">
    <property type="entry name" value="Rhodanese"/>
    <property type="match status" value="1"/>
</dbReference>
<sequence length="104" mass="11534">MKEISVNELKKLMDSGADFQLIDVREPNEVAQANIGGLHIPMGNMADNIDKVEKGKQVVVYCRSGRRSGTVVEFLERKGFDNAYNMAGGILAWKAEFDPTMDVN</sequence>
<dbReference type="Proteomes" id="UP001302349">
    <property type="component" value="Chromosome"/>
</dbReference>
<dbReference type="PROSITE" id="PS50206">
    <property type="entry name" value="RHODANESE_3"/>
    <property type="match status" value="1"/>
</dbReference>
<dbReference type="PANTHER" id="PTHR43031">
    <property type="entry name" value="FAD-DEPENDENT OXIDOREDUCTASE"/>
    <property type="match status" value="1"/>
</dbReference>
<dbReference type="EMBL" id="CP136051">
    <property type="protein sequence ID" value="WOK05103.1"/>
    <property type="molecule type" value="Genomic_DNA"/>
</dbReference>
<dbReference type="InterPro" id="IPR050229">
    <property type="entry name" value="GlpE_sulfurtransferase"/>
</dbReference>
<reference evidence="2 3" key="1">
    <citation type="journal article" date="2023" name="Microbiol. Resour. Announc.">
        <title>Complete Genome Sequence of Imperialibacter roseus strain P4T.</title>
        <authorList>
            <person name="Tizabi D.R."/>
            <person name="Bachvaroff T."/>
            <person name="Hill R.T."/>
        </authorList>
    </citation>
    <scope>NUCLEOTIDE SEQUENCE [LARGE SCALE GENOMIC DNA]</scope>
    <source>
        <strain evidence="2 3">P4T</strain>
    </source>
</reference>
<dbReference type="InterPro" id="IPR036873">
    <property type="entry name" value="Rhodanese-like_dom_sf"/>
</dbReference>
<dbReference type="SMART" id="SM00450">
    <property type="entry name" value="RHOD"/>
    <property type="match status" value="1"/>
</dbReference>